<dbReference type="SUPFAM" id="SSF53335">
    <property type="entry name" value="S-adenosyl-L-methionine-dependent methyltransferases"/>
    <property type="match status" value="1"/>
</dbReference>
<dbReference type="InterPro" id="IPR029063">
    <property type="entry name" value="SAM-dependent_MTases_sf"/>
</dbReference>
<dbReference type="AlphaFoldDB" id="A0A1E1L8Y8"/>
<keyword evidence="3" id="KW-1185">Reference proteome</keyword>
<dbReference type="EMBL" id="FJUX01000091">
    <property type="protein sequence ID" value="CZT07023.1"/>
    <property type="molecule type" value="Genomic_DNA"/>
</dbReference>
<dbReference type="OrthoDB" id="3551356at2759"/>
<dbReference type="Proteomes" id="UP000178912">
    <property type="component" value="Unassembled WGS sequence"/>
</dbReference>
<sequence>MSTHGGALHWDNDACSILRSSTSAEEIQLVCSYFPFQHPDTPLGMLFSRQTSSLTNIDKLVLVKAEETLRSITTECESYSWNWKWSPPFVSLSNGPTRAANETDRDLCTLAFNVTFMALTRRACGLPSRAIEECLKGLTHELKNPLARWIFSTSLRSTGGSTCPSDAFAPILHPIKELFENRELPLISVLQRLKILGVLHQDILNGLYPRWEGLREEDFSFFENVTTRTPQQLARLLIEKDLSCSQKLYPNNFLDPGELRTKSPQWSSLVHTVRVCGEAHSDLVCCIDEAAKILLHQSNFFSGMALVYGLCEAKHPPAETWWKHFTVRHICMAYQVRGWLRLPDSEDDDTEKQPTGAVTKNGRSCVGSFLRFMPTLSTLFRKQQYIPSRPRTSDGSPEHKVLSNKGVDSKAGGSWRDGSTTAGSEIGLEMEYRVENVDDVASNLVWSGSGSSVQHVNDANHADSHDHTEVILGPDGHDDFDSDSALGIGHRYSTKTLSTDALTPVKKYGRTYHAYQQERYLMPNDEREQERLDEQHDLFEMTLGGRLHLAQLLTTQRVLDIGTGTGIWSMQFDENPGVEVLGVDLSPIQPEWAPPNCTFQVDDLSLPWTFEFPFDFIHGRMLFCSFSDPLHVFREAFKALSPGGVIEMQELIFDLRCSDHSLEGSALATWARKVKAAFRSRGIDLTSASRYKNDLETAGFEDIHQKEFIWPIGSWSTDPKLKSLGSRCQANIWDMLFAISIVPLIEHYQPSMSVEEVELLLVQVRKDLQNPDMQAYLQIVVIDGRKPKPDIQLEV</sequence>
<gene>
    <name evidence="2" type="ORF">RAG0_12613</name>
</gene>
<evidence type="ECO:0000256" key="1">
    <source>
        <dbReference type="SAM" id="MobiDB-lite"/>
    </source>
</evidence>
<dbReference type="GO" id="GO:0008168">
    <property type="term" value="F:methyltransferase activity"/>
    <property type="evidence" value="ECO:0007669"/>
    <property type="project" value="TreeGrafter"/>
</dbReference>
<accession>A0A1E1L8Y8</accession>
<dbReference type="CDD" id="cd02440">
    <property type="entry name" value="AdoMet_MTases"/>
    <property type="match status" value="1"/>
</dbReference>
<evidence type="ECO:0000313" key="3">
    <source>
        <dbReference type="Proteomes" id="UP000178912"/>
    </source>
</evidence>
<evidence type="ECO:0008006" key="4">
    <source>
        <dbReference type="Google" id="ProtNLM"/>
    </source>
</evidence>
<reference evidence="3" key="1">
    <citation type="submission" date="2016-03" db="EMBL/GenBank/DDBJ databases">
        <authorList>
            <person name="Guldener U."/>
        </authorList>
    </citation>
    <scope>NUCLEOTIDE SEQUENCE [LARGE SCALE GENOMIC DNA]</scope>
    <source>
        <strain evidence="3">04CH-RAC-A.6.1</strain>
    </source>
</reference>
<name>A0A1E1L8Y8_9HELO</name>
<dbReference type="PANTHER" id="PTHR43591:SF10">
    <property type="entry name" value="ABC TRANSMEMBRANE TYPE-1 DOMAIN-CONTAINING PROTEIN-RELATED"/>
    <property type="match status" value="1"/>
</dbReference>
<dbReference type="Pfam" id="PF13489">
    <property type="entry name" value="Methyltransf_23"/>
    <property type="match status" value="1"/>
</dbReference>
<evidence type="ECO:0000313" key="2">
    <source>
        <dbReference type="EMBL" id="CZT07023.1"/>
    </source>
</evidence>
<dbReference type="PANTHER" id="PTHR43591">
    <property type="entry name" value="METHYLTRANSFERASE"/>
    <property type="match status" value="1"/>
</dbReference>
<protein>
    <recommendedName>
        <fullName evidence="4">Methyltransferase domain-containing protein</fullName>
    </recommendedName>
</protein>
<organism evidence="2 3">
    <name type="scientific">Rhynchosporium agropyri</name>
    <dbReference type="NCBI Taxonomy" id="914238"/>
    <lineage>
        <taxon>Eukaryota</taxon>
        <taxon>Fungi</taxon>
        <taxon>Dikarya</taxon>
        <taxon>Ascomycota</taxon>
        <taxon>Pezizomycotina</taxon>
        <taxon>Leotiomycetes</taxon>
        <taxon>Helotiales</taxon>
        <taxon>Ploettnerulaceae</taxon>
        <taxon>Rhynchosporium</taxon>
    </lineage>
</organism>
<feature type="region of interest" description="Disordered" evidence="1">
    <location>
        <begin position="387"/>
        <end position="422"/>
    </location>
</feature>
<proteinExistence type="predicted"/>
<dbReference type="Gene3D" id="3.40.50.150">
    <property type="entry name" value="Vaccinia Virus protein VP39"/>
    <property type="match status" value="1"/>
</dbReference>